<dbReference type="SUPFAM" id="SSF52309">
    <property type="entry name" value="N-(deoxy)ribosyltransferase-like"/>
    <property type="match status" value="1"/>
</dbReference>
<name>A0A2M9ZBF6_9LEPT</name>
<organism evidence="1 2">
    <name type="scientific">Leptospira wolffii</name>
    <dbReference type="NCBI Taxonomy" id="409998"/>
    <lineage>
        <taxon>Bacteria</taxon>
        <taxon>Pseudomonadati</taxon>
        <taxon>Spirochaetota</taxon>
        <taxon>Spirochaetia</taxon>
        <taxon>Leptospirales</taxon>
        <taxon>Leptospiraceae</taxon>
        <taxon>Leptospira</taxon>
    </lineage>
</organism>
<sequence length="180" mass="20582">MKKTKKIYLAGPEVFLPNAFSILESNKRLLEEKGFSAYSPFDGNVFPEEKRDLRLAKRIFEENCRLILESDLVLANCNFFRGACVDDGTSFEIGYAFRSGKRIYGYGDSELALHLETERKIPTKAHESGYRIDEEGYLLNEDFGNRINLMLEFSILESGGRLVRGSFSDLVDRLAEWESV</sequence>
<dbReference type="RefSeq" id="WP_100759155.1">
    <property type="nucleotide sequence ID" value="NZ_NPDT01000004.1"/>
</dbReference>
<evidence type="ECO:0000313" key="2">
    <source>
        <dbReference type="Proteomes" id="UP000231912"/>
    </source>
</evidence>
<comment type="caution">
    <text evidence="1">The sequence shown here is derived from an EMBL/GenBank/DDBJ whole genome shotgun (WGS) entry which is preliminary data.</text>
</comment>
<evidence type="ECO:0000313" key="1">
    <source>
        <dbReference type="EMBL" id="PJZ65724.1"/>
    </source>
</evidence>
<dbReference type="EMBL" id="NPDT01000004">
    <property type="protein sequence ID" value="PJZ65724.1"/>
    <property type="molecule type" value="Genomic_DNA"/>
</dbReference>
<dbReference type="InterPro" id="IPR051239">
    <property type="entry name" value="2'-dNMP_N-hydrolase"/>
</dbReference>
<accession>A0A2M9ZBF6</accession>
<proteinExistence type="predicted"/>
<dbReference type="PANTHER" id="PTHR15364">
    <property type="entry name" value="2'-DEOXYNUCLEOSIDE 5'-PHOSPHATE N-HYDROLASE 1"/>
    <property type="match status" value="1"/>
</dbReference>
<dbReference type="GO" id="GO:0070694">
    <property type="term" value="F:5-hydroxymethyl-dUMP N-hydrolase activity"/>
    <property type="evidence" value="ECO:0007669"/>
    <property type="project" value="TreeGrafter"/>
</dbReference>
<protein>
    <submittedName>
        <fullName evidence="1">Nucleoside 2-deoxyribosyltransferase</fullName>
    </submittedName>
</protein>
<dbReference type="AlphaFoldDB" id="A0A2M9ZBF6"/>
<dbReference type="Pfam" id="PF05014">
    <property type="entry name" value="Nuc_deoxyrib_tr"/>
    <property type="match status" value="1"/>
</dbReference>
<gene>
    <name evidence="1" type="ORF">CH371_12450</name>
</gene>
<dbReference type="PANTHER" id="PTHR15364:SF0">
    <property type="entry name" value="2'-DEOXYNUCLEOSIDE 5'-PHOSPHATE N-HYDROLASE 1"/>
    <property type="match status" value="1"/>
</dbReference>
<keyword evidence="1" id="KW-0808">Transferase</keyword>
<reference evidence="1 2" key="1">
    <citation type="submission" date="2017-07" db="EMBL/GenBank/DDBJ databases">
        <title>Leptospira spp. isolated from tropical soils.</title>
        <authorList>
            <person name="Thibeaux R."/>
            <person name="Iraola G."/>
            <person name="Ferres I."/>
            <person name="Bierque E."/>
            <person name="Girault D."/>
            <person name="Soupe-Gilbert M.-E."/>
            <person name="Picardeau M."/>
            <person name="Goarant C."/>
        </authorList>
    </citation>
    <scope>NUCLEOTIDE SEQUENCE [LARGE SCALE GENOMIC DNA]</scope>
    <source>
        <strain evidence="1 2">FH2-C-A2</strain>
    </source>
</reference>
<dbReference type="InterPro" id="IPR007710">
    <property type="entry name" value="Nucleoside_deoxyribTrfase"/>
</dbReference>
<dbReference type="GO" id="GO:0016740">
    <property type="term" value="F:transferase activity"/>
    <property type="evidence" value="ECO:0007669"/>
    <property type="project" value="UniProtKB-KW"/>
</dbReference>
<dbReference type="Gene3D" id="3.40.50.450">
    <property type="match status" value="1"/>
</dbReference>
<dbReference type="Proteomes" id="UP000231912">
    <property type="component" value="Unassembled WGS sequence"/>
</dbReference>
<dbReference type="GO" id="GO:0009159">
    <property type="term" value="P:deoxyribonucleoside monophosphate catabolic process"/>
    <property type="evidence" value="ECO:0007669"/>
    <property type="project" value="TreeGrafter"/>
</dbReference>